<keyword evidence="3" id="KW-0158">Chromosome</keyword>
<feature type="compositionally biased region" description="Basic and acidic residues" evidence="10">
    <location>
        <begin position="257"/>
        <end position="269"/>
    </location>
</feature>
<evidence type="ECO:0000313" key="11">
    <source>
        <dbReference type="EMBL" id="KPI42682.1"/>
    </source>
</evidence>
<organism evidence="11 12">
    <name type="scientific">Cyphellophora attinorum</name>
    <dbReference type="NCBI Taxonomy" id="1664694"/>
    <lineage>
        <taxon>Eukaryota</taxon>
        <taxon>Fungi</taxon>
        <taxon>Dikarya</taxon>
        <taxon>Ascomycota</taxon>
        <taxon>Pezizomycotina</taxon>
        <taxon>Eurotiomycetes</taxon>
        <taxon>Chaetothyriomycetidae</taxon>
        <taxon>Chaetothyriales</taxon>
        <taxon>Cyphellophoraceae</taxon>
        <taxon>Cyphellophora</taxon>
    </lineage>
</organism>
<protein>
    <submittedName>
        <fullName evidence="11">Kinetochore-associated protein MTW1</fullName>
    </submittedName>
</protein>
<dbReference type="GO" id="GO:0051382">
    <property type="term" value="P:kinetochore assembly"/>
    <property type="evidence" value="ECO:0007669"/>
    <property type="project" value="TreeGrafter"/>
</dbReference>
<dbReference type="GeneID" id="28733820"/>
<dbReference type="Proteomes" id="UP000038010">
    <property type="component" value="Unassembled WGS sequence"/>
</dbReference>
<gene>
    <name evidence="11" type="ORF">AB675_2004</name>
</gene>
<evidence type="ECO:0000256" key="9">
    <source>
        <dbReference type="ARBA" id="ARBA00023328"/>
    </source>
</evidence>
<comment type="caution">
    <text evidence="11">The sequence shown here is derived from an EMBL/GenBank/DDBJ whole genome shotgun (WGS) entry which is preliminary data.</text>
</comment>
<dbReference type="VEuPathDB" id="FungiDB:AB675_2004"/>
<dbReference type="GO" id="GO:0000070">
    <property type="term" value="P:mitotic sister chromatid segregation"/>
    <property type="evidence" value="ECO:0007669"/>
    <property type="project" value="TreeGrafter"/>
</dbReference>
<dbReference type="GO" id="GO:0000444">
    <property type="term" value="C:MIS12/MIND type complex"/>
    <property type="evidence" value="ECO:0007669"/>
    <property type="project" value="TreeGrafter"/>
</dbReference>
<evidence type="ECO:0000256" key="2">
    <source>
        <dbReference type="ARBA" id="ARBA00008643"/>
    </source>
</evidence>
<comment type="subcellular location">
    <subcellularLocation>
        <location evidence="1">Chromosome</location>
        <location evidence="1">Centromere</location>
        <location evidence="1">Kinetochore</location>
    </subcellularLocation>
</comment>
<dbReference type="EMBL" id="LFJN01000006">
    <property type="protein sequence ID" value="KPI42682.1"/>
    <property type="molecule type" value="Genomic_DNA"/>
</dbReference>
<dbReference type="AlphaFoldDB" id="A0A0N1HDG6"/>
<accession>A0A0N1HDG6</accession>
<dbReference type="PANTHER" id="PTHR14527:SF2">
    <property type="entry name" value="PROTEIN MIS12 HOMOLOG"/>
    <property type="match status" value="1"/>
</dbReference>
<sequence length="299" mass="33359">MDVDTSQAATALLTEHLQYTPLSLIDDIINSINNFIYQGVGSLETGLLSTPPERLGFKARPNAEQGDVEYPEAKQEIEEGLQKLETLLNSTVDKNFDRFEIYVLRNILAVPADLTNWIKLQHYQSISHQPSKDTPTPEMIELQRRKLAASRLLSKQLQQEAARNEMILGQLRNLQNNQAAGNLAFLTQAAGAQTLNVSADHQNLTTNTTFTMSQLPALKALLAELRPKLASLKTLSNNLDSAKAEIRQERREYIEQRTRAHIDRSRGSDADDASALPGQPLHADDIQAMEKVAQIFHPT</sequence>
<evidence type="ECO:0000313" key="12">
    <source>
        <dbReference type="Proteomes" id="UP000038010"/>
    </source>
</evidence>
<evidence type="ECO:0000256" key="5">
    <source>
        <dbReference type="ARBA" id="ARBA00022776"/>
    </source>
</evidence>
<reference evidence="11 12" key="1">
    <citation type="submission" date="2015-06" db="EMBL/GenBank/DDBJ databases">
        <title>Draft genome of the ant-associated black yeast Phialophora attae CBS 131958.</title>
        <authorList>
            <person name="Moreno L.F."/>
            <person name="Stielow B.J."/>
            <person name="de Hoog S."/>
            <person name="Vicente V.A."/>
            <person name="Weiss V.A."/>
            <person name="de Vries M."/>
            <person name="Cruz L.M."/>
            <person name="Souza E.M."/>
        </authorList>
    </citation>
    <scope>NUCLEOTIDE SEQUENCE [LARGE SCALE GENOMIC DNA]</scope>
    <source>
        <strain evidence="11 12">CBS 131958</strain>
    </source>
</reference>
<keyword evidence="4" id="KW-0132">Cell division</keyword>
<dbReference type="GO" id="GO:0005634">
    <property type="term" value="C:nucleus"/>
    <property type="evidence" value="ECO:0007669"/>
    <property type="project" value="InterPro"/>
</dbReference>
<comment type="similarity">
    <text evidence="2">Belongs to the mis12 family.</text>
</comment>
<evidence type="ECO:0000256" key="1">
    <source>
        <dbReference type="ARBA" id="ARBA00004629"/>
    </source>
</evidence>
<evidence type="ECO:0000256" key="6">
    <source>
        <dbReference type="ARBA" id="ARBA00022838"/>
    </source>
</evidence>
<proteinExistence type="inferred from homology"/>
<dbReference type="STRING" id="1664694.A0A0N1HDG6"/>
<dbReference type="PANTHER" id="PTHR14527">
    <property type="entry name" value="PROTEIN MIS12 HOMOLOG"/>
    <property type="match status" value="1"/>
</dbReference>
<keyword evidence="5" id="KW-0498">Mitosis</keyword>
<keyword evidence="6" id="KW-0995">Kinetochore</keyword>
<feature type="region of interest" description="Disordered" evidence="10">
    <location>
        <begin position="257"/>
        <end position="280"/>
    </location>
</feature>
<dbReference type="RefSeq" id="XP_018002645.1">
    <property type="nucleotide sequence ID" value="XM_018141940.1"/>
</dbReference>
<evidence type="ECO:0000256" key="10">
    <source>
        <dbReference type="SAM" id="MobiDB-lite"/>
    </source>
</evidence>
<dbReference type="InterPro" id="IPR008685">
    <property type="entry name" value="Centromere_Mis12"/>
</dbReference>
<keyword evidence="12" id="KW-1185">Reference proteome</keyword>
<evidence type="ECO:0000256" key="7">
    <source>
        <dbReference type="ARBA" id="ARBA00023054"/>
    </source>
</evidence>
<evidence type="ECO:0000256" key="4">
    <source>
        <dbReference type="ARBA" id="ARBA00022618"/>
    </source>
</evidence>
<keyword evidence="9" id="KW-0137">Centromere</keyword>
<dbReference type="Pfam" id="PF05859">
    <property type="entry name" value="Mis12"/>
    <property type="match status" value="1"/>
</dbReference>
<evidence type="ECO:0000256" key="8">
    <source>
        <dbReference type="ARBA" id="ARBA00023306"/>
    </source>
</evidence>
<dbReference type="GO" id="GO:0051301">
    <property type="term" value="P:cell division"/>
    <property type="evidence" value="ECO:0007669"/>
    <property type="project" value="UniProtKB-KW"/>
</dbReference>
<keyword evidence="7" id="KW-0175">Coiled coil</keyword>
<dbReference type="OrthoDB" id="1884855at2759"/>
<evidence type="ECO:0000256" key="3">
    <source>
        <dbReference type="ARBA" id="ARBA00022454"/>
    </source>
</evidence>
<name>A0A0N1HDG6_9EURO</name>
<keyword evidence="8" id="KW-0131">Cell cycle</keyword>